<dbReference type="Pfam" id="PF18566">
    <property type="entry name" value="Ldi"/>
    <property type="match status" value="1"/>
</dbReference>
<name>A0ABR0K6E6_9EURO</name>
<proteinExistence type="predicted"/>
<sequence length="547" mass="62313">MSITMTTTKTTLAISSGCPVQASNYPKLDAKQAGHLRHFHNLVAQPDGEWHHFGTLEAQQEWDDAYRYQLATMAYAVGAAHYHRLPAMRNTFKVLFRRIIHKMLRREVWGYWFTTSHGGKLLDPDLKELRKPWADPVIKENIMYSGHLVLMTSLYAMLFDDDEFEKEGSLTFSWNPLFWGMGREDFVYDNRSLQDVIFKQMEENDWVGVCCEPNAVFVVCNQFPIIAMRYNDIRDGTNNTEEVLKKYEASLVRKGMLNDSGLYPSFFALKQEKAFPARQGAHTAWANAFMSSWNSAKVHSLYDSQVMGFLTGVDGKTRLQPSRVANAFRRLVAEEDADPKSMDTLHKARQQAPQFASPLFPFETISWGCFLMMLSELGKKKQLTDLLEYADSHLNPAWENGGLYYPRNDQLLDHEHNMIHMEPHSGNSGIGYARLNVADGQKKMWEQPWTGETLASRPWVDGLTFGDGVDFLRGAWDEEKRAMIITLRSWSGERRDLSFTIQNLKGGTWVTYVNGELKQVTDLVGSKGLEISVSVADVEVDIVVAAT</sequence>
<dbReference type="Proteomes" id="UP001345013">
    <property type="component" value="Unassembled WGS sequence"/>
</dbReference>
<organism evidence="2 3">
    <name type="scientific">Lithohypha guttulata</name>
    <dbReference type="NCBI Taxonomy" id="1690604"/>
    <lineage>
        <taxon>Eukaryota</taxon>
        <taxon>Fungi</taxon>
        <taxon>Dikarya</taxon>
        <taxon>Ascomycota</taxon>
        <taxon>Pezizomycotina</taxon>
        <taxon>Eurotiomycetes</taxon>
        <taxon>Chaetothyriomycetidae</taxon>
        <taxon>Chaetothyriales</taxon>
        <taxon>Trichomeriaceae</taxon>
        <taxon>Lithohypha</taxon>
    </lineage>
</organism>
<comment type="caution">
    <text evidence="2">The sequence shown here is derived from an EMBL/GenBank/DDBJ whole genome shotgun (WGS) entry which is preliminary data.</text>
</comment>
<accession>A0ABR0K6E6</accession>
<protein>
    <recommendedName>
        <fullName evidence="1">Linalool dehydratase/isomerase domain-containing protein</fullName>
    </recommendedName>
</protein>
<dbReference type="InterPro" id="IPR041411">
    <property type="entry name" value="Ldi"/>
</dbReference>
<reference evidence="2 3" key="1">
    <citation type="submission" date="2023-08" db="EMBL/GenBank/DDBJ databases">
        <title>Black Yeasts Isolated from many extreme environments.</title>
        <authorList>
            <person name="Coleine C."/>
            <person name="Stajich J.E."/>
            <person name="Selbmann L."/>
        </authorList>
    </citation>
    <scope>NUCLEOTIDE SEQUENCE [LARGE SCALE GENOMIC DNA]</scope>
    <source>
        <strain evidence="2 3">CCFEE 5885</strain>
    </source>
</reference>
<evidence type="ECO:0000259" key="1">
    <source>
        <dbReference type="Pfam" id="PF18566"/>
    </source>
</evidence>
<gene>
    <name evidence="2" type="ORF">LTR24_006285</name>
</gene>
<evidence type="ECO:0000313" key="2">
    <source>
        <dbReference type="EMBL" id="KAK5089372.1"/>
    </source>
</evidence>
<evidence type="ECO:0000313" key="3">
    <source>
        <dbReference type="Proteomes" id="UP001345013"/>
    </source>
</evidence>
<feature type="domain" description="Linalool dehydratase/isomerase" evidence="1">
    <location>
        <begin position="67"/>
        <end position="410"/>
    </location>
</feature>
<dbReference type="EMBL" id="JAVRRG010000079">
    <property type="protein sequence ID" value="KAK5089372.1"/>
    <property type="molecule type" value="Genomic_DNA"/>
</dbReference>
<keyword evidence="3" id="KW-1185">Reference proteome</keyword>